<proteinExistence type="predicted"/>
<accession>A0A086JAA2</accession>
<protein>
    <submittedName>
        <fullName evidence="2">Uncharacterized protein</fullName>
    </submittedName>
</protein>
<dbReference type="AlphaFoldDB" id="A0A086JAA2"/>
<feature type="region of interest" description="Disordered" evidence="1">
    <location>
        <begin position="133"/>
        <end position="157"/>
    </location>
</feature>
<organism evidence="2 3">
    <name type="scientific">Toxoplasma gondii GAB2-2007-GAL-DOM2</name>
    <dbReference type="NCBI Taxonomy" id="1130820"/>
    <lineage>
        <taxon>Eukaryota</taxon>
        <taxon>Sar</taxon>
        <taxon>Alveolata</taxon>
        <taxon>Apicomplexa</taxon>
        <taxon>Conoidasida</taxon>
        <taxon>Coccidia</taxon>
        <taxon>Eucoccidiorida</taxon>
        <taxon>Eimeriorina</taxon>
        <taxon>Sarcocystidae</taxon>
        <taxon>Toxoplasma</taxon>
    </lineage>
</organism>
<evidence type="ECO:0000313" key="3">
    <source>
        <dbReference type="Proteomes" id="UP000028837"/>
    </source>
</evidence>
<dbReference type="VEuPathDB" id="ToxoDB:TGDOM2_401750"/>
<comment type="caution">
    <text evidence="2">The sequence shown here is derived from an EMBL/GenBank/DDBJ whole genome shotgun (WGS) entry which is preliminary data.</text>
</comment>
<dbReference type="EMBL" id="AHZU02001803">
    <property type="protein sequence ID" value="KFG29070.1"/>
    <property type="molecule type" value="Genomic_DNA"/>
</dbReference>
<sequence length="205" mass="22793">MEGVHQISLPAQCFPGSFVAGCLLRQPSSLDHRPDSSRRPLRQLGRARGCGSVFERPSSTCGVAVVTEIERHAAAFPRRFFLLCSRPRFPSDSVNMQHDGIAPLWQVERKAPCQCPPAQQYCQAVFQLVSPSSRQRRRTRRNTSFPGSRTASAHGIDEMPEQRLDTGFEDCLHRGRTDASIHSGRRAHLDGLVYALVSVLVQMAV</sequence>
<evidence type="ECO:0000256" key="1">
    <source>
        <dbReference type="SAM" id="MobiDB-lite"/>
    </source>
</evidence>
<gene>
    <name evidence="2" type="ORF">TGDOM2_401750</name>
</gene>
<dbReference type="Proteomes" id="UP000028837">
    <property type="component" value="Unassembled WGS sequence"/>
</dbReference>
<evidence type="ECO:0000313" key="2">
    <source>
        <dbReference type="EMBL" id="KFG29070.1"/>
    </source>
</evidence>
<name>A0A086JAA2_TOXGO</name>
<reference evidence="2 3" key="1">
    <citation type="submission" date="2014-02" db="EMBL/GenBank/DDBJ databases">
        <authorList>
            <person name="Sibley D."/>
            <person name="Venepally P."/>
            <person name="Karamycheva S."/>
            <person name="Hadjithomas M."/>
            <person name="Khan A."/>
            <person name="Brunk B."/>
            <person name="Roos D."/>
            <person name="Caler E."/>
            <person name="Lorenzi H."/>
        </authorList>
    </citation>
    <scope>NUCLEOTIDE SEQUENCE [LARGE SCALE GENOMIC DNA]</scope>
    <source>
        <strain evidence="2 3">GAB2-2007-GAL-DOM2</strain>
    </source>
</reference>